<proteinExistence type="predicted"/>
<gene>
    <name evidence="1" type="ORF">LTR69_008122</name>
</gene>
<protein>
    <submittedName>
        <fullName evidence="1">Uncharacterized protein</fullName>
    </submittedName>
</protein>
<reference evidence="1 2" key="1">
    <citation type="submission" date="2023-08" db="EMBL/GenBank/DDBJ databases">
        <title>Black Yeasts Isolated from many extreme environments.</title>
        <authorList>
            <person name="Coleine C."/>
            <person name="Stajich J.E."/>
            <person name="Selbmann L."/>
        </authorList>
    </citation>
    <scope>NUCLEOTIDE SEQUENCE [LARGE SCALE GENOMIC DNA]</scope>
    <source>
        <strain evidence="1 2">CCFEE 6328</strain>
    </source>
</reference>
<sequence length="186" mass="20797">MDTLPVVALRYSLQSPNGTGCCLVQKVANPDENGYIQIPPIGFLDIHRTGKKTRSKVSTINRILDRSKTSVTRKVVYTRLNEQDPLHHHPELESYASRVNRSGISPGRLIQTMNEHDLPIPADLKEAAKVSEHTEIAKVEVLGTAGLPRIRFEGIGGEKIERDPAFDTLFIREGLKTRTKTLYTDL</sequence>
<keyword evidence="2" id="KW-1185">Reference proteome</keyword>
<comment type="caution">
    <text evidence="1">The sequence shown here is derived from an EMBL/GenBank/DDBJ whole genome shotgun (WGS) entry which is preliminary data.</text>
</comment>
<organism evidence="1 2">
    <name type="scientific">Exophiala sideris</name>
    <dbReference type="NCBI Taxonomy" id="1016849"/>
    <lineage>
        <taxon>Eukaryota</taxon>
        <taxon>Fungi</taxon>
        <taxon>Dikarya</taxon>
        <taxon>Ascomycota</taxon>
        <taxon>Pezizomycotina</taxon>
        <taxon>Eurotiomycetes</taxon>
        <taxon>Chaetothyriomycetidae</taxon>
        <taxon>Chaetothyriales</taxon>
        <taxon>Herpotrichiellaceae</taxon>
        <taxon>Exophiala</taxon>
    </lineage>
</organism>
<dbReference type="EMBL" id="JAVRRF010000019">
    <property type="protein sequence ID" value="KAK5055747.1"/>
    <property type="molecule type" value="Genomic_DNA"/>
</dbReference>
<name>A0ABR0J574_9EURO</name>
<evidence type="ECO:0000313" key="2">
    <source>
        <dbReference type="Proteomes" id="UP001345691"/>
    </source>
</evidence>
<evidence type="ECO:0000313" key="1">
    <source>
        <dbReference type="EMBL" id="KAK5055747.1"/>
    </source>
</evidence>
<accession>A0ABR0J574</accession>
<dbReference type="Proteomes" id="UP001345691">
    <property type="component" value="Unassembled WGS sequence"/>
</dbReference>